<evidence type="ECO:0000313" key="1">
    <source>
        <dbReference type="EMBL" id="NGP75469.1"/>
    </source>
</evidence>
<gene>
    <name evidence="1" type="ORF">G3570_02410</name>
</gene>
<keyword evidence="2" id="KW-1185">Reference proteome</keyword>
<sequence>MNEVQTGPAVHSTGDFQSNFISDTTLTNRDSIDVLSISNGSMTEEILAITNCDKNAEENTIKIQIRSTIPTIAELKEGSTGGRIFMGLAGWPKKAQFRFLTFHLKDSTIEKAQLFYKSLEKAYDNSDFKYSNISKYQLRISKFDYSIASDVYGRYNIQLPEPFGYFDSDTLLSGTFVCNNWRIDSLEEIKNWDLEAFFRNNRGSIR</sequence>
<reference evidence="1 2" key="1">
    <citation type="submission" date="2020-02" db="EMBL/GenBank/DDBJ databases">
        <title>Balneolaceae bacterium YR4-1, complete genome.</title>
        <authorList>
            <person name="Li Y."/>
            <person name="Wu S."/>
        </authorList>
    </citation>
    <scope>NUCLEOTIDE SEQUENCE [LARGE SCALE GENOMIC DNA]</scope>
    <source>
        <strain evidence="1 2">YR4-1</strain>
    </source>
</reference>
<accession>A0A6M1SKA0</accession>
<proteinExistence type="predicted"/>
<protein>
    <submittedName>
        <fullName evidence="1">Uncharacterized protein</fullName>
    </submittedName>
</protein>
<dbReference type="AlphaFoldDB" id="A0A6M1SKA0"/>
<organism evidence="1 2">
    <name type="scientific">Halalkalibaculum roseum</name>
    <dbReference type="NCBI Taxonomy" id="2709311"/>
    <lineage>
        <taxon>Bacteria</taxon>
        <taxon>Pseudomonadati</taxon>
        <taxon>Balneolota</taxon>
        <taxon>Balneolia</taxon>
        <taxon>Balneolales</taxon>
        <taxon>Balneolaceae</taxon>
        <taxon>Halalkalibaculum</taxon>
    </lineage>
</organism>
<dbReference type="Proteomes" id="UP000473278">
    <property type="component" value="Unassembled WGS sequence"/>
</dbReference>
<dbReference type="EMBL" id="JAALLT010000001">
    <property type="protein sequence ID" value="NGP75469.1"/>
    <property type="molecule type" value="Genomic_DNA"/>
</dbReference>
<name>A0A6M1SKA0_9BACT</name>
<evidence type="ECO:0000313" key="2">
    <source>
        <dbReference type="Proteomes" id="UP000473278"/>
    </source>
</evidence>
<dbReference type="RefSeq" id="WP_165138797.1">
    <property type="nucleotide sequence ID" value="NZ_JAALLT010000001.1"/>
</dbReference>
<comment type="caution">
    <text evidence="1">The sequence shown here is derived from an EMBL/GenBank/DDBJ whole genome shotgun (WGS) entry which is preliminary data.</text>
</comment>